<reference evidence="2 3" key="1">
    <citation type="submission" date="2023-08" db="EMBL/GenBank/DDBJ databases">
        <title>Pathogen: clinical or host-associated sample.</title>
        <authorList>
            <person name="Hergert J."/>
            <person name="Casey R."/>
            <person name="Wagner J."/>
            <person name="Young E.L."/>
            <person name="Oakeson K.F."/>
        </authorList>
    </citation>
    <scope>NUCLEOTIDE SEQUENCE [LARGE SCALE GENOMIC DNA]</scope>
    <source>
        <strain evidence="2 3">UPHL-collab-2</strain>
        <plasmid evidence="2 3">unnamed1</plasmid>
    </source>
</reference>
<name>A0ABY9K997_9HYPH</name>
<feature type="compositionally biased region" description="Basic and acidic residues" evidence="1">
    <location>
        <begin position="92"/>
        <end position="102"/>
    </location>
</feature>
<feature type="region of interest" description="Disordered" evidence="1">
    <location>
        <begin position="1"/>
        <end position="102"/>
    </location>
</feature>
<feature type="compositionally biased region" description="Basic and acidic residues" evidence="1">
    <location>
        <begin position="60"/>
        <end position="72"/>
    </location>
</feature>
<keyword evidence="3" id="KW-1185">Reference proteome</keyword>
<evidence type="ECO:0000313" key="3">
    <source>
        <dbReference type="Proteomes" id="UP001225788"/>
    </source>
</evidence>
<sequence>MISTAPTPAATLANSPIHAFRPNDAKPLPCRAAKPKMAQPTKNTEAHHHPQRWRPLAGQRQRDHDGQDRADTDLDSADDGRLYQLQGLEEAQEGKRRGSVEQ</sequence>
<dbReference type="RefSeq" id="WP_306161596.1">
    <property type="nucleotide sequence ID" value="NZ_CP132315.1"/>
</dbReference>
<dbReference type="Proteomes" id="UP001225788">
    <property type="component" value="Plasmid unnamed1"/>
</dbReference>
<geneLocation type="plasmid" evidence="2 3">
    <name>unnamed1</name>
</geneLocation>
<accession>A0ABY9K997</accession>
<evidence type="ECO:0000256" key="1">
    <source>
        <dbReference type="SAM" id="MobiDB-lite"/>
    </source>
</evidence>
<protein>
    <submittedName>
        <fullName evidence="2">Uncharacterized protein</fullName>
    </submittedName>
</protein>
<keyword evidence="2" id="KW-0614">Plasmid</keyword>
<organism evidence="2 3">
    <name type="scientific">Shinella oryzae</name>
    <dbReference type="NCBI Taxonomy" id="2871820"/>
    <lineage>
        <taxon>Bacteria</taxon>
        <taxon>Pseudomonadati</taxon>
        <taxon>Pseudomonadota</taxon>
        <taxon>Alphaproteobacteria</taxon>
        <taxon>Hyphomicrobiales</taxon>
        <taxon>Rhizobiaceae</taxon>
        <taxon>Shinella</taxon>
    </lineage>
</organism>
<proteinExistence type="predicted"/>
<gene>
    <name evidence="2" type="ORF">Q9315_23445</name>
</gene>
<dbReference type="EMBL" id="CP132315">
    <property type="protein sequence ID" value="WLS05122.1"/>
    <property type="molecule type" value="Genomic_DNA"/>
</dbReference>
<evidence type="ECO:0000313" key="2">
    <source>
        <dbReference type="EMBL" id="WLS05122.1"/>
    </source>
</evidence>